<comment type="caution">
    <text evidence="1">The sequence shown here is derived from an EMBL/GenBank/DDBJ whole genome shotgun (WGS) entry which is preliminary data.</text>
</comment>
<dbReference type="AlphaFoldDB" id="A0A5B6X611"/>
<keyword evidence="2" id="KW-1185">Reference proteome</keyword>
<reference evidence="1" key="1">
    <citation type="submission" date="2019-08" db="EMBL/GenBank/DDBJ databases">
        <authorList>
            <person name="Liu F."/>
        </authorList>
    </citation>
    <scope>NUCLEOTIDE SEQUENCE [LARGE SCALE GENOMIC DNA]</scope>
    <source>
        <strain evidence="1">PA1801</strain>
        <tissue evidence="1">Leaf</tissue>
    </source>
</reference>
<proteinExistence type="predicted"/>
<sequence>MEHVGHETLFVSLGFETGRWQIVKELPIPWQINNRIIGGSLFVQSSGGGEWSVWVSMKMTSLFLCLNYQQIVQRLPRKCKV</sequence>
<organism evidence="1 2">
    <name type="scientific">Gossypium australe</name>
    <dbReference type="NCBI Taxonomy" id="47621"/>
    <lineage>
        <taxon>Eukaryota</taxon>
        <taxon>Viridiplantae</taxon>
        <taxon>Streptophyta</taxon>
        <taxon>Embryophyta</taxon>
        <taxon>Tracheophyta</taxon>
        <taxon>Spermatophyta</taxon>
        <taxon>Magnoliopsida</taxon>
        <taxon>eudicotyledons</taxon>
        <taxon>Gunneridae</taxon>
        <taxon>Pentapetalae</taxon>
        <taxon>rosids</taxon>
        <taxon>malvids</taxon>
        <taxon>Malvales</taxon>
        <taxon>Malvaceae</taxon>
        <taxon>Malvoideae</taxon>
        <taxon>Gossypium</taxon>
    </lineage>
</organism>
<dbReference type="Proteomes" id="UP000325315">
    <property type="component" value="Unassembled WGS sequence"/>
</dbReference>
<dbReference type="EMBL" id="SMMG02000001">
    <property type="protein sequence ID" value="KAA3488744.1"/>
    <property type="molecule type" value="Genomic_DNA"/>
</dbReference>
<evidence type="ECO:0000313" key="2">
    <source>
        <dbReference type="Proteomes" id="UP000325315"/>
    </source>
</evidence>
<protein>
    <submittedName>
        <fullName evidence="1">Uncharacterized protein</fullName>
    </submittedName>
</protein>
<evidence type="ECO:0000313" key="1">
    <source>
        <dbReference type="EMBL" id="KAA3488744.1"/>
    </source>
</evidence>
<gene>
    <name evidence="1" type="ORF">EPI10_032458</name>
</gene>
<accession>A0A5B6X611</accession>
<name>A0A5B6X611_9ROSI</name>